<name>A0A015N733_RHIIW</name>
<dbReference type="AlphaFoldDB" id="A0A015N733"/>
<accession>A0A015N733</accession>
<protein>
    <recommendedName>
        <fullName evidence="2">Initiator Rep protein WH1 domain-containing protein</fullName>
    </recommendedName>
</protein>
<dbReference type="Pfam" id="PF01051">
    <property type="entry name" value="Rep3_N"/>
    <property type="match status" value="1"/>
</dbReference>
<dbReference type="Gene3D" id="1.10.10.10">
    <property type="entry name" value="Winged helix-like DNA-binding domain superfamily/Winged helix DNA-binding domain"/>
    <property type="match status" value="2"/>
</dbReference>
<evidence type="ECO:0000256" key="1">
    <source>
        <dbReference type="SAM" id="MobiDB-lite"/>
    </source>
</evidence>
<dbReference type="GO" id="GO:0006270">
    <property type="term" value="P:DNA replication initiation"/>
    <property type="evidence" value="ECO:0007669"/>
    <property type="project" value="InterPro"/>
</dbReference>
<dbReference type="InterPro" id="IPR036390">
    <property type="entry name" value="WH_DNA-bd_sf"/>
</dbReference>
<dbReference type="InterPro" id="IPR036388">
    <property type="entry name" value="WH-like_DNA-bd_sf"/>
</dbReference>
<evidence type="ECO:0000313" key="4">
    <source>
        <dbReference type="Proteomes" id="UP000022910"/>
    </source>
</evidence>
<organism evidence="3 4">
    <name type="scientific">Rhizophagus irregularis (strain DAOM 197198w)</name>
    <name type="common">Glomus intraradices</name>
    <dbReference type="NCBI Taxonomy" id="1432141"/>
    <lineage>
        <taxon>Eukaryota</taxon>
        <taxon>Fungi</taxon>
        <taxon>Fungi incertae sedis</taxon>
        <taxon>Mucoromycota</taxon>
        <taxon>Glomeromycotina</taxon>
        <taxon>Glomeromycetes</taxon>
        <taxon>Glomerales</taxon>
        <taxon>Glomeraceae</taxon>
        <taxon>Rhizophagus</taxon>
    </lineage>
</organism>
<dbReference type="GO" id="GO:0003887">
    <property type="term" value="F:DNA-directed DNA polymerase activity"/>
    <property type="evidence" value="ECO:0007669"/>
    <property type="project" value="InterPro"/>
</dbReference>
<gene>
    <name evidence="3" type="ORF">RirG_045650</name>
</gene>
<sequence length="322" mass="37248">MAANAHEPVVVKSNKLIEACYRLDLVQLRIIMMAVMVSRELDVLTHGPDRDQCKPFKIEARRFMEFYPMEEGSVYGQIRDAVKSINRKPITYIEMIGGKECPAEIPWFTKSVYIAHEGAIQLQFNEHVIPYISRLESQFTEYRLAKIGRLTSTHAIRLYEILFQYLAAGRRDIDIAWLKKTLMIEGEYKLVAELKRRVIDPAVKQINEFTDLNVSYEPKKKGRTIVSFMFTIKMKPEHKPKEKQKPIDNAFVEKHARPGEKRGQAFGRLINERAKRKPPKRPEQMSILEKLAEPVNQNPDDPKVQSARAEARAALKKMRAKA</sequence>
<dbReference type="Pfam" id="PF21205">
    <property type="entry name" value="Rep3_C"/>
    <property type="match status" value="1"/>
</dbReference>
<feature type="domain" description="Initiator Rep protein WH1" evidence="2">
    <location>
        <begin position="10"/>
        <end position="162"/>
    </location>
</feature>
<dbReference type="Proteomes" id="UP000022910">
    <property type="component" value="Unassembled WGS sequence"/>
</dbReference>
<proteinExistence type="predicted"/>
<dbReference type="SUPFAM" id="SSF46785">
    <property type="entry name" value="Winged helix' DNA-binding domain"/>
    <property type="match status" value="2"/>
</dbReference>
<dbReference type="InterPro" id="IPR000525">
    <property type="entry name" value="Initiator_Rep_WH1"/>
</dbReference>
<dbReference type="HOGENOM" id="CLU_047367_2_1_1"/>
<comment type="caution">
    <text evidence="3">The sequence shown here is derived from an EMBL/GenBank/DDBJ whole genome shotgun (WGS) entry which is preliminary data.</text>
</comment>
<reference evidence="3 4" key="1">
    <citation type="submission" date="2014-02" db="EMBL/GenBank/DDBJ databases">
        <title>Single nucleus genome sequencing reveals high similarity among nuclei of an endomycorrhizal fungus.</title>
        <authorList>
            <person name="Lin K."/>
            <person name="Geurts R."/>
            <person name="Zhang Z."/>
            <person name="Limpens E."/>
            <person name="Saunders D.G."/>
            <person name="Mu D."/>
            <person name="Pang E."/>
            <person name="Cao H."/>
            <person name="Cha H."/>
            <person name="Lin T."/>
            <person name="Zhou Q."/>
            <person name="Shang Y."/>
            <person name="Li Y."/>
            <person name="Ivanov S."/>
            <person name="Sharma T."/>
            <person name="Velzen R.V."/>
            <person name="Ruijter N.D."/>
            <person name="Aanen D.K."/>
            <person name="Win J."/>
            <person name="Kamoun S."/>
            <person name="Bisseling T."/>
            <person name="Huang S."/>
        </authorList>
    </citation>
    <scope>NUCLEOTIDE SEQUENCE [LARGE SCALE GENOMIC DNA]</scope>
    <source>
        <strain evidence="4">DAOM197198w</strain>
    </source>
</reference>
<evidence type="ECO:0000259" key="2">
    <source>
        <dbReference type="Pfam" id="PF01051"/>
    </source>
</evidence>
<evidence type="ECO:0000313" key="3">
    <source>
        <dbReference type="EMBL" id="EXX75013.1"/>
    </source>
</evidence>
<keyword evidence="4" id="KW-1185">Reference proteome</keyword>
<dbReference type="EMBL" id="JEMT01012627">
    <property type="protein sequence ID" value="EXX75013.1"/>
    <property type="molecule type" value="Genomic_DNA"/>
</dbReference>
<feature type="region of interest" description="Disordered" evidence="1">
    <location>
        <begin position="255"/>
        <end position="322"/>
    </location>
</feature>